<dbReference type="SUPFAM" id="SSF100879">
    <property type="entry name" value="Lesion bypass DNA polymerase (Y-family), little finger domain"/>
    <property type="match status" value="1"/>
</dbReference>
<dbReference type="GeneID" id="17043111"/>
<dbReference type="FunFam" id="1.10.150.810:FF:000003">
    <property type="entry name" value="DNA polymerase kappa subunit"/>
    <property type="match status" value="1"/>
</dbReference>
<gene>
    <name evidence="16" type="ORF">COCSUDRAFT_13201</name>
</gene>
<dbReference type="FunFam" id="3.40.1170.60:FF:000012">
    <property type="entry name" value="Putative DNA-directed polymerase kappa"/>
    <property type="match status" value="1"/>
</dbReference>
<dbReference type="CDD" id="cd03586">
    <property type="entry name" value="PolY_Pol_IV_kappa"/>
    <property type="match status" value="1"/>
</dbReference>
<comment type="similarity">
    <text evidence="1">Belongs to the DNA polymerase type-Y family.</text>
</comment>
<evidence type="ECO:0000256" key="13">
    <source>
        <dbReference type="SAM" id="MobiDB-lite"/>
    </source>
</evidence>
<dbReference type="EMBL" id="AGSI01000004">
    <property type="protein sequence ID" value="EIE25108.1"/>
    <property type="molecule type" value="Genomic_DNA"/>
</dbReference>
<evidence type="ECO:0000256" key="11">
    <source>
        <dbReference type="ARBA" id="ARBA00023204"/>
    </source>
</evidence>
<keyword evidence="14" id="KW-0472">Membrane</keyword>
<evidence type="ECO:0000256" key="7">
    <source>
        <dbReference type="ARBA" id="ARBA00022723"/>
    </source>
</evidence>
<reference evidence="16 17" key="1">
    <citation type="journal article" date="2012" name="Genome Biol.">
        <title>The genome of the polar eukaryotic microalga coccomyxa subellipsoidea reveals traits of cold adaptation.</title>
        <authorList>
            <person name="Blanc G."/>
            <person name="Agarkova I."/>
            <person name="Grimwood J."/>
            <person name="Kuo A."/>
            <person name="Brueggeman A."/>
            <person name="Dunigan D."/>
            <person name="Gurnon J."/>
            <person name="Ladunga I."/>
            <person name="Lindquist E."/>
            <person name="Lucas S."/>
            <person name="Pangilinan J."/>
            <person name="Proschold T."/>
            <person name="Salamov A."/>
            <person name="Schmutz J."/>
            <person name="Weeks D."/>
            <person name="Yamada T."/>
            <person name="Claverie J.M."/>
            <person name="Grigoriev I."/>
            <person name="Van Etten J."/>
            <person name="Lomsadze A."/>
            <person name="Borodovsky M."/>
        </authorList>
    </citation>
    <scope>NUCLEOTIDE SEQUENCE [LARGE SCALE GENOMIC DNA]</scope>
    <source>
        <strain evidence="16 17">C-169</strain>
    </source>
</reference>
<evidence type="ECO:0000256" key="8">
    <source>
        <dbReference type="ARBA" id="ARBA00022763"/>
    </source>
</evidence>
<evidence type="ECO:0000256" key="2">
    <source>
        <dbReference type="ARBA" id="ARBA00012417"/>
    </source>
</evidence>
<dbReference type="SUPFAM" id="SSF56672">
    <property type="entry name" value="DNA/RNA polymerases"/>
    <property type="match status" value="1"/>
</dbReference>
<evidence type="ECO:0000256" key="1">
    <source>
        <dbReference type="ARBA" id="ARBA00010945"/>
    </source>
</evidence>
<keyword evidence="14" id="KW-1133">Transmembrane helix</keyword>
<keyword evidence="6" id="KW-0235">DNA replication</keyword>
<dbReference type="FunFam" id="1.10.150.810:FF:000001">
    <property type="entry name" value="DNA polymerase kappa"/>
    <property type="match status" value="1"/>
</dbReference>
<evidence type="ECO:0000313" key="17">
    <source>
        <dbReference type="Proteomes" id="UP000007264"/>
    </source>
</evidence>
<accession>I0Z389</accession>
<keyword evidence="4" id="KW-0808">Transferase</keyword>
<proteinExistence type="inferred from homology"/>
<protein>
    <recommendedName>
        <fullName evidence="3">DNA polymerase kappa</fullName>
        <ecNumber evidence="2">2.7.7.7</ecNumber>
    </recommendedName>
</protein>
<evidence type="ECO:0000259" key="15">
    <source>
        <dbReference type="PROSITE" id="PS50173"/>
    </source>
</evidence>
<dbReference type="GO" id="GO:0003887">
    <property type="term" value="F:DNA-directed DNA polymerase activity"/>
    <property type="evidence" value="ECO:0007669"/>
    <property type="project" value="UniProtKB-KW"/>
</dbReference>
<dbReference type="AlphaFoldDB" id="I0Z389"/>
<keyword evidence="17" id="KW-1185">Reference proteome</keyword>
<dbReference type="PANTHER" id="PTHR11076:SF33">
    <property type="entry name" value="DNA POLYMERASE KAPPA"/>
    <property type="match status" value="1"/>
</dbReference>
<dbReference type="GO" id="GO:0005634">
    <property type="term" value="C:nucleus"/>
    <property type="evidence" value="ECO:0007669"/>
    <property type="project" value="TreeGrafter"/>
</dbReference>
<sequence length="494" mass="53769">MADTVNPQVPKGGPSSSTGEPAQKSEDTANWQQWSGAVFTNAKAGMAGVDKDKVKAVVYEMSKDSAHFKNEERKQAQTQERIRKMQERAKILSASKIAGHTKAMDAKLANLKAEMDLTRTWVHVDMDAFFASVEELDDPSLKGKPMAVGGIGMICTANYAARKFGVRSAMPGFIGRRLCPELLFVKPNFQKYTKAAAASRAVFCLFDPDFEAGSLDEAYLDITDYCRAHETTGNGKHGAGEAVAEEIRRRVREETLLTCSCGIGPNRLLAKVASDMRKPDGQYAIPGEHSAISRFVDPLPIRKVPGIGKVSEQVLKALGVEVCADLLAKRGLLAALFSPISADFFMEVGLGVGRTQHSAPVEDGAVGRKGISVERTFAALSTPADLEAKCAELAEKLAEDVTGEGLKGRTITLKLKTTNFEVRTRAATLSRHISASEDILREALRLLRAELPITIRLMVSHLLLVIVVVMQNWAIWPLLPSLHNICMQIAHCSR</sequence>
<dbReference type="InterPro" id="IPR001126">
    <property type="entry name" value="UmuC"/>
</dbReference>
<evidence type="ECO:0000256" key="10">
    <source>
        <dbReference type="ARBA" id="ARBA00022932"/>
    </source>
</evidence>
<dbReference type="Proteomes" id="UP000007264">
    <property type="component" value="Unassembled WGS sequence"/>
</dbReference>
<evidence type="ECO:0000256" key="14">
    <source>
        <dbReference type="SAM" id="Phobius"/>
    </source>
</evidence>
<organism evidence="16 17">
    <name type="scientific">Coccomyxa subellipsoidea (strain C-169)</name>
    <name type="common">Green microalga</name>
    <dbReference type="NCBI Taxonomy" id="574566"/>
    <lineage>
        <taxon>Eukaryota</taxon>
        <taxon>Viridiplantae</taxon>
        <taxon>Chlorophyta</taxon>
        <taxon>core chlorophytes</taxon>
        <taxon>Trebouxiophyceae</taxon>
        <taxon>Trebouxiophyceae incertae sedis</taxon>
        <taxon>Coccomyxaceae</taxon>
        <taxon>Coccomyxa</taxon>
        <taxon>Coccomyxa subellipsoidea</taxon>
    </lineage>
</organism>
<keyword evidence="5" id="KW-0548">Nucleotidyltransferase</keyword>
<dbReference type="InterPro" id="IPR017961">
    <property type="entry name" value="DNA_pol_Y-fam_little_finger"/>
</dbReference>
<evidence type="ECO:0000256" key="12">
    <source>
        <dbReference type="ARBA" id="ARBA00049244"/>
    </source>
</evidence>
<comment type="caution">
    <text evidence="16">The sequence shown here is derived from an EMBL/GenBank/DDBJ whole genome shotgun (WGS) entry which is preliminary data.</text>
</comment>
<dbReference type="GO" id="GO:0006281">
    <property type="term" value="P:DNA repair"/>
    <property type="evidence" value="ECO:0007669"/>
    <property type="project" value="UniProtKB-KW"/>
</dbReference>
<dbReference type="Pfam" id="PF11798">
    <property type="entry name" value="IMS_HHH"/>
    <property type="match status" value="1"/>
</dbReference>
<evidence type="ECO:0000256" key="6">
    <source>
        <dbReference type="ARBA" id="ARBA00022705"/>
    </source>
</evidence>
<dbReference type="Pfam" id="PF11799">
    <property type="entry name" value="IMS_C"/>
    <property type="match status" value="1"/>
</dbReference>
<dbReference type="eggNOG" id="KOG2094">
    <property type="taxonomic scope" value="Eukaryota"/>
</dbReference>
<dbReference type="GO" id="GO:0003684">
    <property type="term" value="F:damaged DNA binding"/>
    <property type="evidence" value="ECO:0007669"/>
    <property type="project" value="InterPro"/>
</dbReference>
<dbReference type="RefSeq" id="XP_005649652.1">
    <property type="nucleotide sequence ID" value="XM_005649595.1"/>
</dbReference>
<dbReference type="GO" id="GO:0006260">
    <property type="term" value="P:DNA replication"/>
    <property type="evidence" value="ECO:0007669"/>
    <property type="project" value="UniProtKB-KW"/>
</dbReference>
<dbReference type="Gene3D" id="3.30.70.270">
    <property type="match status" value="1"/>
</dbReference>
<dbReference type="InterPro" id="IPR043128">
    <property type="entry name" value="Rev_trsase/Diguanyl_cyclase"/>
</dbReference>
<name>I0Z389_COCSC</name>
<dbReference type="Gene3D" id="3.40.1170.60">
    <property type="match status" value="1"/>
</dbReference>
<evidence type="ECO:0000256" key="3">
    <source>
        <dbReference type="ARBA" id="ARBA00016178"/>
    </source>
</evidence>
<evidence type="ECO:0000256" key="4">
    <source>
        <dbReference type="ARBA" id="ARBA00022679"/>
    </source>
</evidence>
<dbReference type="PROSITE" id="PS50173">
    <property type="entry name" value="UMUC"/>
    <property type="match status" value="1"/>
</dbReference>
<feature type="domain" description="UmuC" evidence="15">
    <location>
        <begin position="121"/>
        <end position="308"/>
    </location>
</feature>
<keyword evidence="9" id="KW-0460">Magnesium</keyword>
<dbReference type="InterPro" id="IPR050116">
    <property type="entry name" value="DNA_polymerase-Y"/>
</dbReference>
<dbReference type="InterPro" id="IPR043502">
    <property type="entry name" value="DNA/RNA_pol_sf"/>
</dbReference>
<dbReference type="KEGG" id="csl:COCSUDRAFT_13201"/>
<comment type="catalytic activity">
    <reaction evidence="12">
        <text>DNA(n) + a 2'-deoxyribonucleoside 5'-triphosphate = DNA(n+1) + diphosphate</text>
        <dbReference type="Rhea" id="RHEA:22508"/>
        <dbReference type="Rhea" id="RHEA-COMP:17339"/>
        <dbReference type="Rhea" id="RHEA-COMP:17340"/>
        <dbReference type="ChEBI" id="CHEBI:33019"/>
        <dbReference type="ChEBI" id="CHEBI:61560"/>
        <dbReference type="ChEBI" id="CHEBI:173112"/>
        <dbReference type="EC" id="2.7.7.7"/>
    </reaction>
</comment>
<dbReference type="OrthoDB" id="1747274at2759"/>
<feature type="transmembrane region" description="Helical" evidence="14">
    <location>
        <begin position="458"/>
        <end position="479"/>
    </location>
</feature>
<dbReference type="PANTHER" id="PTHR11076">
    <property type="entry name" value="DNA REPAIR POLYMERASE UMUC / TRANSFERASE FAMILY MEMBER"/>
    <property type="match status" value="1"/>
</dbReference>
<keyword evidence="8" id="KW-0227">DNA damage</keyword>
<evidence type="ECO:0000256" key="5">
    <source>
        <dbReference type="ARBA" id="ARBA00022695"/>
    </source>
</evidence>
<keyword evidence="11" id="KW-0234">DNA repair</keyword>
<dbReference type="GO" id="GO:0046872">
    <property type="term" value="F:metal ion binding"/>
    <property type="evidence" value="ECO:0007669"/>
    <property type="project" value="UniProtKB-KW"/>
</dbReference>
<dbReference type="Gene3D" id="1.10.150.810">
    <property type="match status" value="2"/>
</dbReference>
<dbReference type="STRING" id="574566.I0Z389"/>
<evidence type="ECO:0000313" key="16">
    <source>
        <dbReference type="EMBL" id="EIE25108.1"/>
    </source>
</evidence>
<keyword evidence="14" id="KW-0812">Transmembrane</keyword>
<dbReference type="Pfam" id="PF00817">
    <property type="entry name" value="IMS"/>
    <property type="match status" value="1"/>
</dbReference>
<dbReference type="InterPro" id="IPR024728">
    <property type="entry name" value="PolY_HhH_motif"/>
</dbReference>
<dbReference type="InterPro" id="IPR022880">
    <property type="entry name" value="DNApol_IV"/>
</dbReference>
<feature type="region of interest" description="Disordered" evidence="13">
    <location>
        <begin position="1"/>
        <end position="31"/>
    </location>
</feature>
<dbReference type="InterPro" id="IPR036775">
    <property type="entry name" value="DNA_pol_Y-fam_lit_finger_sf"/>
</dbReference>
<dbReference type="HAMAP" id="MF_01113">
    <property type="entry name" value="DNApol_IV"/>
    <property type="match status" value="1"/>
</dbReference>
<dbReference type="GO" id="GO:0042276">
    <property type="term" value="P:error-prone translesion synthesis"/>
    <property type="evidence" value="ECO:0007669"/>
    <property type="project" value="TreeGrafter"/>
</dbReference>
<dbReference type="Gene3D" id="3.30.1490.100">
    <property type="entry name" value="DNA polymerase, Y-family, little finger domain"/>
    <property type="match status" value="1"/>
</dbReference>
<evidence type="ECO:0000256" key="9">
    <source>
        <dbReference type="ARBA" id="ARBA00022842"/>
    </source>
</evidence>
<dbReference type="FunFam" id="3.30.1490.100:FF:000004">
    <property type="entry name" value="DNA polymerase IV"/>
    <property type="match status" value="1"/>
</dbReference>
<keyword evidence="10" id="KW-0239">DNA-directed DNA polymerase</keyword>
<dbReference type="EC" id="2.7.7.7" evidence="2"/>
<keyword evidence="7" id="KW-0479">Metal-binding</keyword>
<dbReference type="NCBIfam" id="NF002677">
    <property type="entry name" value="PRK02406.1"/>
    <property type="match status" value="1"/>
</dbReference>